<evidence type="ECO:0000313" key="6">
    <source>
        <dbReference type="Proteomes" id="UP000575898"/>
    </source>
</evidence>
<evidence type="ECO:0000256" key="4">
    <source>
        <dbReference type="ARBA" id="ARBA00024746"/>
    </source>
</evidence>
<keyword evidence="5" id="KW-0282">Flagellum</keyword>
<evidence type="ECO:0000256" key="1">
    <source>
        <dbReference type="ARBA" id="ARBA00010577"/>
    </source>
</evidence>
<organism evidence="5 6">
    <name type="scientific">Chitinivorax tropicus</name>
    <dbReference type="NCBI Taxonomy" id="714531"/>
    <lineage>
        <taxon>Bacteria</taxon>
        <taxon>Pseudomonadati</taxon>
        <taxon>Pseudomonadota</taxon>
        <taxon>Betaproteobacteria</taxon>
        <taxon>Chitinivorax</taxon>
    </lineage>
</organism>
<comment type="function">
    <text evidence="4">Required for flagellar hook formation. May act as a scaffolding protein.</text>
</comment>
<dbReference type="RefSeq" id="WP_184041702.1">
    <property type="nucleotide sequence ID" value="NZ_JACHHY010000030.1"/>
</dbReference>
<protein>
    <recommendedName>
        <fullName evidence="2">Basal-body rod modification protein FlgD</fullName>
    </recommendedName>
</protein>
<sequence>MAINSISNAAANLQGAGLGLQDLLKILLTQLTYQDPLKPMDNQEFVAQIAQFSALESGRQVNERVDQLLSIQSTSQTIGLLGKTIEAQTASGKVVGTVSSLTLVDGKPTMTLNANGQLFTGITFADLLSVR</sequence>
<keyword evidence="5" id="KW-0966">Cell projection</keyword>
<comment type="similarity">
    <text evidence="1">Belongs to the FlgD family.</text>
</comment>
<name>A0A840MYR7_9PROT</name>
<evidence type="ECO:0000256" key="2">
    <source>
        <dbReference type="ARBA" id="ARBA00016013"/>
    </source>
</evidence>
<dbReference type="EMBL" id="JACHHY010000030">
    <property type="protein sequence ID" value="MBB5020301.1"/>
    <property type="molecule type" value="Genomic_DNA"/>
</dbReference>
<comment type="caution">
    <text evidence="5">The sequence shown here is derived from an EMBL/GenBank/DDBJ whole genome shotgun (WGS) entry which is preliminary data.</text>
</comment>
<keyword evidence="6" id="KW-1185">Reference proteome</keyword>
<keyword evidence="5" id="KW-0969">Cilium</keyword>
<gene>
    <name evidence="5" type="ORF">HNQ59_003620</name>
</gene>
<dbReference type="AlphaFoldDB" id="A0A840MYR7"/>
<proteinExistence type="inferred from homology"/>
<dbReference type="Pfam" id="PF03963">
    <property type="entry name" value="FlgD"/>
    <property type="match status" value="1"/>
</dbReference>
<dbReference type="Proteomes" id="UP000575898">
    <property type="component" value="Unassembled WGS sequence"/>
</dbReference>
<dbReference type="GO" id="GO:0044781">
    <property type="term" value="P:bacterial-type flagellum organization"/>
    <property type="evidence" value="ECO:0007669"/>
    <property type="project" value="UniProtKB-KW"/>
</dbReference>
<reference evidence="5 6" key="1">
    <citation type="submission" date="2020-08" db="EMBL/GenBank/DDBJ databases">
        <title>Genomic Encyclopedia of Type Strains, Phase IV (KMG-IV): sequencing the most valuable type-strain genomes for metagenomic binning, comparative biology and taxonomic classification.</title>
        <authorList>
            <person name="Goeker M."/>
        </authorList>
    </citation>
    <scope>NUCLEOTIDE SEQUENCE [LARGE SCALE GENOMIC DNA]</scope>
    <source>
        <strain evidence="5 6">DSM 27165</strain>
    </source>
</reference>
<accession>A0A840MYR7</accession>
<evidence type="ECO:0000256" key="3">
    <source>
        <dbReference type="ARBA" id="ARBA00022795"/>
    </source>
</evidence>
<dbReference type="InterPro" id="IPR005648">
    <property type="entry name" value="FlgD"/>
</dbReference>
<keyword evidence="3" id="KW-1005">Bacterial flagellum biogenesis</keyword>
<evidence type="ECO:0000313" key="5">
    <source>
        <dbReference type="EMBL" id="MBB5020301.1"/>
    </source>
</evidence>